<feature type="domain" description="Solute-binding protein family 5" evidence="2">
    <location>
        <begin position="88"/>
        <end position="455"/>
    </location>
</feature>
<keyword evidence="1" id="KW-0732">Signal</keyword>
<dbReference type="RefSeq" id="WP_285631304.1">
    <property type="nucleotide sequence ID" value="NZ_BAAAUK010000003.1"/>
</dbReference>
<evidence type="ECO:0000313" key="4">
    <source>
        <dbReference type="Proteomes" id="UP001165068"/>
    </source>
</evidence>
<dbReference type="CDD" id="cd08492">
    <property type="entry name" value="PBP2_NikA_DppA_OppA_like_15"/>
    <property type="match status" value="1"/>
</dbReference>
<feature type="chain" id="PRO_5047401059" evidence="1">
    <location>
        <begin position="28"/>
        <end position="535"/>
    </location>
</feature>
<organism evidence="3 4">
    <name type="scientific">Microbacterium arabinogalactanolyticum</name>
    <dbReference type="NCBI Taxonomy" id="69365"/>
    <lineage>
        <taxon>Bacteria</taxon>
        <taxon>Bacillati</taxon>
        <taxon>Actinomycetota</taxon>
        <taxon>Actinomycetes</taxon>
        <taxon>Micrococcales</taxon>
        <taxon>Microbacteriaceae</taxon>
        <taxon>Microbacterium</taxon>
    </lineage>
</organism>
<dbReference type="Gene3D" id="3.10.105.10">
    <property type="entry name" value="Dipeptide-binding Protein, Domain 3"/>
    <property type="match status" value="1"/>
</dbReference>
<keyword evidence="4" id="KW-1185">Reference proteome</keyword>
<dbReference type="Gene3D" id="3.40.190.10">
    <property type="entry name" value="Periplasmic binding protein-like II"/>
    <property type="match status" value="1"/>
</dbReference>
<dbReference type="InterPro" id="IPR039424">
    <property type="entry name" value="SBP_5"/>
</dbReference>
<evidence type="ECO:0000313" key="3">
    <source>
        <dbReference type="EMBL" id="GLC84082.1"/>
    </source>
</evidence>
<protein>
    <submittedName>
        <fullName evidence="3">Peptide ABC transporter permease</fullName>
    </submittedName>
</protein>
<proteinExistence type="predicted"/>
<reference evidence="3" key="1">
    <citation type="submission" date="2022-08" db="EMBL/GenBank/DDBJ databases">
        <title>Draft genome sequence of Microbacterium arabinogalactanolyticum JCM 9171.</title>
        <authorList>
            <person name="Fujita K."/>
            <person name="Ishiwata A."/>
            <person name="Fushinobu S."/>
        </authorList>
    </citation>
    <scope>NUCLEOTIDE SEQUENCE</scope>
    <source>
        <strain evidence="3">JCM 9171</strain>
    </source>
</reference>
<evidence type="ECO:0000259" key="2">
    <source>
        <dbReference type="Pfam" id="PF00496"/>
    </source>
</evidence>
<name>A0ABQ5NE72_9MICO</name>
<accession>A0ABQ5NE72</accession>
<dbReference type="InterPro" id="IPR030678">
    <property type="entry name" value="Peptide/Ni-bd"/>
</dbReference>
<sequence>MNISTRHASARWAAALGAAALGAGLLAGCSAGNGGGGGGGGTTKDELYIAVQDDPVCLDPQQVTLTTALNIGRQLVDSLVDQNPETGEIVPWLAKSFEANDNLTEFTFTLRDDVTFSDDSKLTPETVKANFDALAALGSTAALASQYLAGYQGTTVVDASTVKVAFAEPNAQFLQGASTITLGLLSDKSAAMTAEERCQHPVGSGAFVLDSYTSNDSVVVTARKGYDWGSQLRTRKGDAAVKKITFAVTPEPGVRTGGLQTGEFDMILDLPAADEKRFGTDQYEIYARANPGVPHSLVPNTDRPIVSDPAVREAMILATNRAEIKDLTGSSKVPAATGVLSSATPSFLAQKDALAYDLKGAEKLLDDAGWKAGAGGIREKDGTKLSVSVTAFYGQDVLEATQAQLAKAGIDLKINMVTAGDFFGAVASKDFDFLGAGLTRTDPDVLRVMFSSASKARWAVVTDPELDEQLAAQAETADPKARTAILEDVQKHIVEKAYLVPLLEVAQVHASQKGVSGVEFDSSSRIILHDVTVKG</sequence>
<dbReference type="InterPro" id="IPR000914">
    <property type="entry name" value="SBP_5_dom"/>
</dbReference>
<dbReference type="Pfam" id="PF00496">
    <property type="entry name" value="SBP_bac_5"/>
    <property type="match status" value="1"/>
</dbReference>
<dbReference type="PANTHER" id="PTHR30290">
    <property type="entry name" value="PERIPLASMIC BINDING COMPONENT OF ABC TRANSPORTER"/>
    <property type="match status" value="1"/>
</dbReference>
<dbReference type="SUPFAM" id="SSF53850">
    <property type="entry name" value="Periplasmic binding protein-like II"/>
    <property type="match status" value="1"/>
</dbReference>
<comment type="caution">
    <text evidence="3">The sequence shown here is derived from an EMBL/GenBank/DDBJ whole genome shotgun (WGS) entry which is preliminary data.</text>
</comment>
<dbReference type="PROSITE" id="PS51257">
    <property type="entry name" value="PROKAR_LIPOPROTEIN"/>
    <property type="match status" value="1"/>
</dbReference>
<evidence type="ECO:0000256" key="1">
    <source>
        <dbReference type="SAM" id="SignalP"/>
    </source>
</evidence>
<dbReference type="Proteomes" id="UP001165068">
    <property type="component" value="Unassembled WGS sequence"/>
</dbReference>
<dbReference type="PIRSF" id="PIRSF002741">
    <property type="entry name" value="MppA"/>
    <property type="match status" value="1"/>
</dbReference>
<dbReference type="EMBL" id="BRZC01000003">
    <property type="protein sequence ID" value="GLC84082.1"/>
    <property type="molecule type" value="Genomic_DNA"/>
</dbReference>
<gene>
    <name evidence="3" type="ORF">MIAR_06700</name>
</gene>
<feature type="signal peptide" evidence="1">
    <location>
        <begin position="1"/>
        <end position="27"/>
    </location>
</feature>